<dbReference type="AlphaFoldDB" id="A0A840PQB4"/>
<sequence>MLRLTSHSVKNPAQGQDFRAILLAREGTGMGKPGMRPRAVARKNIDSCP</sequence>
<reference evidence="2 3" key="1">
    <citation type="submission" date="2020-08" db="EMBL/GenBank/DDBJ databases">
        <title>Sequencing the genomes of 1000 actinobacteria strains.</title>
        <authorList>
            <person name="Klenk H.-P."/>
        </authorList>
    </citation>
    <scope>NUCLEOTIDE SEQUENCE [LARGE SCALE GENOMIC DNA]</scope>
    <source>
        <strain evidence="2 3">DSM 45584</strain>
    </source>
</reference>
<evidence type="ECO:0000256" key="1">
    <source>
        <dbReference type="SAM" id="MobiDB-lite"/>
    </source>
</evidence>
<organism evidence="2 3">
    <name type="scientific">Saccharopolyspora phatthalungensis</name>
    <dbReference type="NCBI Taxonomy" id="664693"/>
    <lineage>
        <taxon>Bacteria</taxon>
        <taxon>Bacillati</taxon>
        <taxon>Actinomycetota</taxon>
        <taxon>Actinomycetes</taxon>
        <taxon>Pseudonocardiales</taxon>
        <taxon>Pseudonocardiaceae</taxon>
        <taxon>Saccharopolyspora</taxon>
    </lineage>
</organism>
<evidence type="ECO:0000313" key="2">
    <source>
        <dbReference type="EMBL" id="MBB5152492.1"/>
    </source>
</evidence>
<name>A0A840PQB4_9PSEU</name>
<comment type="caution">
    <text evidence="2">The sequence shown here is derived from an EMBL/GenBank/DDBJ whole genome shotgun (WGS) entry which is preliminary data.</text>
</comment>
<evidence type="ECO:0000313" key="3">
    <source>
        <dbReference type="Proteomes" id="UP000584374"/>
    </source>
</evidence>
<protein>
    <submittedName>
        <fullName evidence="2">Uncharacterized protein</fullName>
    </submittedName>
</protein>
<accession>A0A840PQB4</accession>
<keyword evidence="3" id="KW-1185">Reference proteome</keyword>
<proteinExistence type="predicted"/>
<dbReference type="Proteomes" id="UP000584374">
    <property type="component" value="Unassembled WGS sequence"/>
</dbReference>
<dbReference type="EMBL" id="JACHIW010000001">
    <property type="protein sequence ID" value="MBB5152492.1"/>
    <property type="molecule type" value="Genomic_DNA"/>
</dbReference>
<feature type="region of interest" description="Disordered" evidence="1">
    <location>
        <begin position="28"/>
        <end position="49"/>
    </location>
</feature>
<gene>
    <name evidence="2" type="ORF">BJ970_000026</name>
</gene>